<reference evidence="2" key="1">
    <citation type="submission" date="2021-02" db="EMBL/GenBank/DDBJ databases">
        <authorList>
            <person name="Syme A R."/>
            <person name="Syme A R."/>
            <person name="Moolhuijzen P."/>
        </authorList>
    </citation>
    <scope>NUCLEOTIDE SEQUENCE</scope>
    <source>
        <strain evidence="2">W1-1</strain>
    </source>
</reference>
<feature type="region of interest" description="Disordered" evidence="1">
    <location>
        <begin position="1"/>
        <end position="94"/>
    </location>
</feature>
<evidence type="ECO:0000313" key="2">
    <source>
        <dbReference type="EMBL" id="CAE7008459.1"/>
    </source>
</evidence>
<evidence type="ECO:0000256" key="1">
    <source>
        <dbReference type="SAM" id="MobiDB-lite"/>
    </source>
</evidence>
<feature type="compositionally biased region" description="Polar residues" evidence="1">
    <location>
        <begin position="29"/>
        <end position="39"/>
    </location>
</feature>
<dbReference type="Proteomes" id="UP000472372">
    <property type="component" value="Chromosome 2"/>
</dbReference>
<gene>
    <name evidence="2" type="ORF">PTTW11_01696</name>
</gene>
<feature type="compositionally biased region" description="Acidic residues" evidence="1">
    <location>
        <begin position="56"/>
        <end position="67"/>
    </location>
</feature>
<evidence type="ECO:0000313" key="3">
    <source>
        <dbReference type="Proteomes" id="UP000472372"/>
    </source>
</evidence>
<accession>A0A6S6VVH9</accession>
<name>A0A6S6VVH9_9PLEO</name>
<sequence>MDNRAIRLPPTARRNLFATAQQQQQQQQTSRRQNGTTPSIRPDSREVEPDIFQQPAEDELVERDDQGEYVIHAPVPVYRNNNADAEREGDDEAEQENELIEMYVNGKPDAHWDADAVEEEVRAALKNSLRKKVASLEDDKWMFEGETEVKK</sequence>
<organism evidence="2 3">
    <name type="scientific">Pyrenophora teres f. teres</name>
    <dbReference type="NCBI Taxonomy" id="97479"/>
    <lineage>
        <taxon>Eukaryota</taxon>
        <taxon>Fungi</taxon>
        <taxon>Dikarya</taxon>
        <taxon>Ascomycota</taxon>
        <taxon>Pezizomycotina</taxon>
        <taxon>Dothideomycetes</taxon>
        <taxon>Pleosporomycetidae</taxon>
        <taxon>Pleosporales</taxon>
        <taxon>Pleosporineae</taxon>
        <taxon>Pleosporaceae</taxon>
        <taxon>Pyrenophora</taxon>
    </lineage>
</organism>
<protein>
    <submittedName>
        <fullName evidence="2">Uncharacterized protein</fullName>
    </submittedName>
</protein>
<dbReference type="AlphaFoldDB" id="A0A6S6VVH9"/>
<dbReference type="EMBL" id="HG992978">
    <property type="protein sequence ID" value="CAE7008459.1"/>
    <property type="molecule type" value="Genomic_DNA"/>
</dbReference>
<proteinExistence type="predicted"/>